<reference evidence="2 3" key="1">
    <citation type="submission" date="2014-06" db="EMBL/GenBank/DDBJ databases">
        <title>Evolutionary Origins and Diversification of the Mycorrhizal Mutualists.</title>
        <authorList>
            <consortium name="DOE Joint Genome Institute"/>
            <consortium name="Mycorrhizal Genomics Consortium"/>
            <person name="Kohler A."/>
            <person name="Kuo A."/>
            <person name="Nagy L.G."/>
            <person name="Floudas D."/>
            <person name="Copeland A."/>
            <person name="Barry K.W."/>
            <person name="Cichocki N."/>
            <person name="Veneault-Fourrey C."/>
            <person name="LaButti K."/>
            <person name="Lindquist E.A."/>
            <person name="Lipzen A."/>
            <person name="Lundell T."/>
            <person name="Morin E."/>
            <person name="Murat C."/>
            <person name="Riley R."/>
            <person name="Ohm R."/>
            <person name="Sun H."/>
            <person name="Tunlid A."/>
            <person name="Henrissat B."/>
            <person name="Grigoriev I.V."/>
            <person name="Hibbett D.S."/>
            <person name="Martin F."/>
        </authorList>
    </citation>
    <scope>NUCLEOTIDE SEQUENCE [LARGE SCALE GENOMIC DNA]</scope>
    <source>
        <strain evidence="2 3">SS14</strain>
    </source>
</reference>
<sequence>MDEWADGMQGKLGFSLMEEVEEVNQERDLGKRIQSLVITLNENKREKELFTHEIREELRPVAESGGCSPPSSSAHDLVDYLASYVDIELLKCDAGMADYSYCKDRGERHARLAIINRGELCSSPTRTHTRFVLPTVSYAPPAVPPYPSNFYDQRQYRQNSKPPVPPAFHPEQSVVSPMSEHILPNLPANIGRTFDDEASSYNTTHTHLTPIAAHLLRSTNTSRATSPVPKSYSARTPSRRLCPQTATARAPPPTRRATPSRCRRRRRTTRRLLLPSTTVAIQGRTARRHPTLPVLHRSTHMQSRISTSRRSTSPKDEVAQLA</sequence>
<feature type="compositionally biased region" description="Basic and acidic residues" evidence="1">
    <location>
        <begin position="313"/>
        <end position="322"/>
    </location>
</feature>
<organism evidence="2 3">
    <name type="scientific">Sphaerobolus stellatus (strain SS14)</name>
    <dbReference type="NCBI Taxonomy" id="990650"/>
    <lineage>
        <taxon>Eukaryota</taxon>
        <taxon>Fungi</taxon>
        <taxon>Dikarya</taxon>
        <taxon>Basidiomycota</taxon>
        <taxon>Agaricomycotina</taxon>
        <taxon>Agaricomycetes</taxon>
        <taxon>Phallomycetidae</taxon>
        <taxon>Geastrales</taxon>
        <taxon>Sphaerobolaceae</taxon>
        <taxon>Sphaerobolus</taxon>
    </lineage>
</organism>
<evidence type="ECO:0000313" key="3">
    <source>
        <dbReference type="Proteomes" id="UP000054279"/>
    </source>
</evidence>
<protein>
    <submittedName>
        <fullName evidence="2">Uncharacterized protein</fullName>
    </submittedName>
</protein>
<gene>
    <name evidence="2" type="ORF">M422DRAFT_257428</name>
</gene>
<evidence type="ECO:0000256" key="1">
    <source>
        <dbReference type="SAM" id="MobiDB-lite"/>
    </source>
</evidence>
<dbReference type="AlphaFoldDB" id="A0A0C9VPP5"/>
<proteinExistence type="predicted"/>
<accession>A0A0C9VPP5</accession>
<feature type="region of interest" description="Disordered" evidence="1">
    <location>
        <begin position="220"/>
        <end position="269"/>
    </location>
</feature>
<keyword evidence="3" id="KW-1185">Reference proteome</keyword>
<feature type="region of interest" description="Disordered" evidence="1">
    <location>
        <begin position="296"/>
        <end position="322"/>
    </location>
</feature>
<feature type="compositionally biased region" description="Low complexity" evidence="1">
    <location>
        <begin position="245"/>
        <end position="260"/>
    </location>
</feature>
<name>A0A0C9VPP5_SPHS4</name>
<dbReference type="Proteomes" id="UP000054279">
    <property type="component" value="Unassembled WGS sequence"/>
</dbReference>
<dbReference type="HOGENOM" id="CLU_863741_0_0_1"/>
<dbReference type="EMBL" id="KN837149">
    <property type="protein sequence ID" value="KIJ39826.1"/>
    <property type="molecule type" value="Genomic_DNA"/>
</dbReference>
<evidence type="ECO:0000313" key="2">
    <source>
        <dbReference type="EMBL" id="KIJ39826.1"/>
    </source>
</evidence>